<evidence type="ECO:0000256" key="1">
    <source>
        <dbReference type="SAM" id="MobiDB-lite"/>
    </source>
</evidence>
<dbReference type="InterPro" id="IPR036724">
    <property type="entry name" value="Cobalamin-bd_sf"/>
</dbReference>
<dbReference type="EMBL" id="JAATJC010000001">
    <property type="protein sequence ID" value="NJC05537.1"/>
    <property type="molecule type" value="Genomic_DNA"/>
</dbReference>
<accession>A0A7X5Y6K6</accession>
<evidence type="ECO:0000259" key="2">
    <source>
        <dbReference type="PROSITE" id="PS51332"/>
    </source>
</evidence>
<name>A0A7X5Y6K6_9SPHN</name>
<dbReference type="PROSITE" id="PS51332">
    <property type="entry name" value="B12_BINDING"/>
    <property type="match status" value="1"/>
</dbReference>
<sequence>MASVIGVDVGSSGPERSRRAGKRRPAARLLNACPQPEPLRPRDTARISDAEVDAFAPLAISLEAHDLLAEVDIYLARGYGAERIFVELLAPVARRLGDEWTADRIDFLDVTMALWRLQEVLREVAARAPAGPGPGTSRRVLFAPIPGDQHSFGTAMIDECFTRAGWNSNLLIEPTRGSLLAAVAAAEYDLVGLTLTNDCHIGPLTALIVAIRNVSRNSNVRVMLGGRVLIEDPGLADRAGADATALTAVDALDIAERLVTEPLNAAYA</sequence>
<dbReference type="GO" id="GO:0031419">
    <property type="term" value="F:cobalamin binding"/>
    <property type="evidence" value="ECO:0007669"/>
    <property type="project" value="InterPro"/>
</dbReference>
<evidence type="ECO:0000313" key="4">
    <source>
        <dbReference type="Proteomes" id="UP000558192"/>
    </source>
</evidence>
<dbReference type="SUPFAM" id="SSF52242">
    <property type="entry name" value="Cobalamin (vitamin B12)-binding domain"/>
    <property type="match status" value="1"/>
</dbReference>
<gene>
    <name evidence="3" type="ORF">GGQ97_001330</name>
</gene>
<proteinExistence type="predicted"/>
<dbReference type="AlphaFoldDB" id="A0A7X5Y6K6"/>
<comment type="caution">
    <text evidence="3">The sequence shown here is derived from an EMBL/GenBank/DDBJ whole genome shotgun (WGS) entry which is preliminary data.</text>
</comment>
<dbReference type="Proteomes" id="UP000558192">
    <property type="component" value="Unassembled WGS sequence"/>
</dbReference>
<feature type="domain" description="B12-binding" evidence="2">
    <location>
        <begin position="137"/>
        <end position="265"/>
    </location>
</feature>
<dbReference type="InterPro" id="IPR006158">
    <property type="entry name" value="Cobalamin-bd"/>
</dbReference>
<organism evidence="3 4">
    <name type="scientific">Sphingomonas kaistensis</name>
    <dbReference type="NCBI Taxonomy" id="298708"/>
    <lineage>
        <taxon>Bacteria</taxon>
        <taxon>Pseudomonadati</taxon>
        <taxon>Pseudomonadota</taxon>
        <taxon>Alphaproteobacteria</taxon>
        <taxon>Sphingomonadales</taxon>
        <taxon>Sphingomonadaceae</taxon>
        <taxon>Sphingomonas</taxon>
    </lineage>
</organism>
<dbReference type="Gene3D" id="3.40.50.280">
    <property type="entry name" value="Cobalamin-binding domain"/>
    <property type="match status" value="1"/>
</dbReference>
<dbReference type="GO" id="GO:0046872">
    <property type="term" value="F:metal ion binding"/>
    <property type="evidence" value="ECO:0007669"/>
    <property type="project" value="InterPro"/>
</dbReference>
<feature type="region of interest" description="Disordered" evidence="1">
    <location>
        <begin position="1"/>
        <end position="25"/>
    </location>
</feature>
<evidence type="ECO:0000313" key="3">
    <source>
        <dbReference type="EMBL" id="NJC05537.1"/>
    </source>
</evidence>
<reference evidence="3 4" key="1">
    <citation type="submission" date="2020-03" db="EMBL/GenBank/DDBJ databases">
        <title>Genomic Encyclopedia of Type Strains, Phase IV (KMG-IV): sequencing the most valuable type-strain genomes for metagenomic binning, comparative biology and taxonomic classification.</title>
        <authorList>
            <person name="Goeker M."/>
        </authorList>
    </citation>
    <scope>NUCLEOTIDE SEQUENCE [LARGE SCALE GENOMIC DNA]</scope>
    <source>
        <strain evidence="3 4">DSM 16846</strain>
    </source>
</reference>
<keyword evidence="4" id="KW-1185">Reference proteome</keyword>
<dbReference type="RefSeq" id="WP_168068220.1">
    <property type="nucleotide sequence ID" value="NZ_JAATJC010000001.1"/>
</dbReference>
<protein>
    <submittedName>
        <fullName evidence="3">Methanogenic corrinoid protein MtbC1</fullName>
    </submittedName>
</protein>